<dbReference type="EMBL" id="BK015882">
    <property type="protein sequence ID" value="DAD71515.1"/>
    <property type="molecule type" value="Genomic_DNA"/>
</dbReference>
<name>A0A8S5LNT6_9CAUD</name>
<evidence type="ECO:0000313" key="1">
    <source>
        <dbReference type="EMBL" id="DAD71515.1"/>
    </source>
</evidence>
<sequence length="215" mass="23554">MDSTILLRRSANLATAANIQLKYGEPLYTDDQYVTVGDGNESLVKNRNVLRLVPKAQADAQLYYSVNPDGKIVLDLYKNGSVEHVVTFGTAATHDVLAIEKKDSKDVITSGAVYKIKDDLIKSDTETRKRVEDLKKSVASVANKKLDTSVTPTSQNPVTSKAVYDFVTQAINEAITNYVPWTTTATNTNKLYINGTNGLQYNPGTGWKTVPVGYT</sequence>
<organism evidence="1">
    <name type="scientific">Siphoviridae sp. ctsf32</name>
    <dbReference type="NCBI Taxonomy" id="2827594"/>
    <lineage>
        <taxon>Viruses</taxon>
        <taxon>Duplodnaviria</taxon>
        <taxon>Heunggongvirae</taxon>
        <taxon>Uroviricota</taxon>
        <taxon>Caudoviricetes</taxon>
    </lineage>
</organism>
<proteinExistence type="predicted"/>
<accession>A0A8S5LNT6</accession>
<reference evidence="1" key="1">
    <citation type="journal article" date="2021" name="Proc. Natl. Acad. Sci. U.S.A.">
        <title>A Catalog of Tens of Thousands of Viruses from Human Metagenomes Reveals Hidden Associations with Chronic Diseases.</title>
        <authorList>
            <person name="Tisza M.J."/>
            <person name="Buck C.B."/>
        </authorList>
    </citation>
    <scope>NUCLEOTIDE SEQUENCE</scope>
    <source>
        <strain evidence="1">Ctsf32</strain>
    </source>
</reference>
<protein>
    <submittedName>
        <fullName evidence="1">Uncharacterized protein</fullName>
    </submittedName>
</protein>